<comment type="caution">
    <text evidence="5">The sequence shown here is derived from an EMBL/GenBank/DDBJ whole genome shotgun (WGS) entry which is preliminary data.</text>
</comment>
<organism evidence="5 6">
    <name type="scientific">Luteipulveratus flavus</name>
    <dbReference type="NCBI Taxonomy" id="3031728"/>
    <lineage>
        <taxon>Bacteria</taxon>
        <taxon>Bacillati</taxon>
        <taxon>Actinomycetota</taxon>
        <taxon>Actinomycetes</taxon>
        <taxon>Micrococcales</taxon>
        <taxon>Dermacoccaceae</taxon>
        <taxon>Luteipulveratus</taxon>
    </lineage>
</organism>
<gene>
    <name evidence="5" type="ORF">P4R38_11750</name>
</gene>
<accession>A0ABT6C7K0</accession>
<evidence type="ECO:0000256" key="3">
    <source>
        <dbReference type="ARBA" id="ARBA00048132"/>
    </source>
</evidence>
<dbReference type="InterPro" id="IPR036188">
    <property type="entry name" value="FAD/NAD-bd_sf"/>
</dbReference>
<dbReference type="SUPFAM" id="SSF51905">
    <property type="entry name" value="FAD/NAD(P)-binding domain"/>
    <property type="match status" value="1"/>
</dbReference>
<dbReference type="EMBL" id="JAROAV010000030">
    <property type="protein sequence ID" value="MDF8264919.1"/>
    <property type="molecule type" value="Genomic_DNA"/>
</dbReference>
<dbReference type="InterPro" id="IPR023753">
    <property type="entry name" value="FAD/NAD-binding_dom"/>
</dbReference>
<evidence type="ECO:0000259" key="4">
    <source>
        <dbReference type="Pfam" id="PF07992"/>
    </source>
</evidence>
<protein>
    <submittedName>
        <fullName evidence="5">FAD-dependent oxidoreductase</fullName>
    </submittedName>
</protein>
<evidence type="ECO:0000256" key="2">
    <source>
        <dbReference type="ARBA" id="ARBA00023002"/>
    </source>
</evidence>
<dbReference type="Proteomes" id="UP001528912">
    <property type="component" value="Unassembled WGS sequence"/>
</dbReference>
<feature type="domain" description="FAD/NAD(P)-binding" evidence="4">
    <location>
        <begin position="237"/>
        <end position="542"/>
    </location>
</feature>
<dbReference type="PRINTS" id="PR00469">
    <property type="entry name" value="PNDRDTASEII"/>
</dbReference>
<proteinExistence type="predicted"/>
<keyword evidence="2" id="KW-0560">Oxidoreductase</keyword>
<keyword evidence="1" id="KW-0285">Flavoprotein</keyword>
<dbReference type="PRINTS" id="PR00368">
    <property type="entry name" value="FADPNR"/>
</dbReference>
<sequence length="566" mass="59346">MKAEKPAILLVTGDHRDQVSEEISSRYGRDYDVVVAGGLGEAVAAAQGLVARHAPVALVGVEYSLPDAQGLVTVDCLHALIPTAKRLLLTPWEEWAAAKEPTQQALGAGRLDFSLVIPRGARDEEFHTAITESLSDWGWTTGGPVVDSVRIVADQETSELTVLRDFLDRMGVPSRVYPSDHPAGQEVIAQAVSAGRPVDQPLVAAFDRDPISRPTIGKLGRVMFGDPDALGEGYVADLAIVGAGPAGLAAAVYGASEGLETVVLDSEAIGGQAGTSSMIRNYLGFPRGISGMRLTQRARFQAARFGARFFAARPVTSLDPGVDGEPHTVHLDGHRIRARTVLIASGVSYRRLGVPGIEALVGLGVSYGAAMSAARDCTGLDVCVVGGGNSAGQAALHLSRFARSVSILIRRDSLEETMSAYLIREIEGNPRIVVRPRTEVVDGGGGNRLEWLKLKGPDGEPTKMHVGGLFLLLGAKPCVDWIPDSVTLDERGFVHTGRDVPPQRWGGEVPPAALTTSVPGVFAAGDVRSGSMKRVASASGEGAAVVPLVHTFLDAMAGSPAPAPSA</sequence>
<comment type="catalytic activity">
    <reaction evidence="3">
        <text>[thioredoxin]-dithiol + NADP(+) = [thioredoxin]-disulfide + NADPH + H(+)</text>
        <dbReference type="Rhea" id="RHEA:20345"/>
        <dbReference type="Rhea" id="RHEA-COMP:10698"/>
        <dbReference type="Rhea" id="RHEA-COMP:10700"/>
        <dbReference type="ChEBI" id="CHEBI:15378"/>
        <dbReference type="ChEBI" id="CHEBI:29950"/>
        <dbReference type="ChEBI" id="CHEBI:50058"/>
        <dbReference type="ChEBI" id="CHEBI:57783"/>
        <dbReference type="ChEBI" id="CHEBI:58349"/>
        <dbReference type="EC" id="1.8.1.9"/>
    </reaction>
</comment>
<dbReference type="Gene3D" id="3.50.50.60">
    <property type="entry name" value="FAD/NAD(P)-binding domain"/>
    <property type="match status" value="2"/>
</dbReference>
<evidence type="ECO:0000256" key="1">
    <source>
        <dbReference type="ARBA" id="ARBA00022630"/>
    </source>
</evidence>
<dbReference type="InterPro" id="IPR050097">
    <property type="entry name" value="Ferredoxin-NADP_redctase_2"/>
</dbReference>
<name>A0ABT6C7K0_9MICO</name>
<dbReference type="Pfam" id="PF07992">
    <property type="entry name" value="Pyr_redox_2"/>
    <property type="match status" value="1"/>
</dbReference>
<evidence type="ECO:0000313" key="6">
    <source>
        <dbReference type="Proteomes" id="UP001528912"/>
    </source>
</evidence>
<keyword evidence="6" id="KW-1185">Reference proteome</keyword>
<dbReference type="PANTHER" id="PTHR48105">
    <property type="entry name" value="THIOREDOXIN REDUCTASE 1-RELATED-RELATED"/>
    <property type="match status" value="1"/>
</dbReference>
<reference evidence="5 6" key="1">
    <citation type="submission" date="2023-03" db="EMBL/GenBank/DDBJ databases">
        <title>YIM 133296 draft genome.</title>
        <authorList>
            <person name="Xiong L."/>
        </authorList>
    </citation>
    <scope>NUCLEOTIDE SEQUENCE [LARGE SCALE GENOMIC DNA]</scope>
    <source>
        <strain evidence="5 6">YIM 133296</strain>
    </source>
</reference>
<dbReference type="RefSeq" id="WP_277192308.1">
    <property type="nucleotide sequence ID" value="NZ_JAROAV010000030.1"/>
</dbReference>
<evidence type="ECO:0000313" key="5">
    <source>
        <dbReference type="EMBL" id="MDF8264919.1"/>
    </source>
</evidence>